<proteinExistence type="predicted"/>
<dbReference type="InterPro" id="IPR036291">
    <property type="entry name" value="NAD(P)-bd_dom_sf"/>
</dbReference>
<dbReference type="PANTHER" id="PTHR44054:SF1">
    <property type="entry name" value="SYNAPTIC VESICLE MEMBRANE PROTEIN VAT-1 HOMOLOG"/>
    <property type="match status" value="1"/>
</dbReference>
<gene>
    <name evidence="2" type="primary">NCL1_14007</name>
    <name evidence="2" type="ORF">TNIN_104071</name>
</gene>
<dbReference type="PANTHER" id="PTHR44054">
    <property type="entry name" value="SYNAPTIC VESICLE MEMBRANE PROTEIN VAT-1 HOMOLOG-LIKE"/>
    <property type="match status" value="1"/>
</dbReference>
<keyword evidence="3" id="KW-1185">Reference proteome</keyword>
<dbReference type="AlphaFoldDB" id="A0A8X7CCG0"/>
<dbReference type="Gene3D" id="3.40.50.720">
    <property type="entry name" value="NAD(P)-binding Rossmann-like Domain"/>
    <property type="match status" value="1"/>
</dbReference>
<organism evidence="2 3">
    <name type="scientific">Trichonephila inaurata madagascariensis</name>
    <dbReference type="NCBI Taxonomy" id="2747483"/>
    <lineage>
        <taxon>Eukaryota</taxon>
        <taxon>Metazoa</taxon>
        <taxon>Ecdysozoa</taxon>
        <taxon>Arthropoda</taxon>
        <taxon>Chelicerata</taxon>
        <taxon>Arachnida</taxon>
        <taxon>Araneae</taxon>
        <taxon>Araneomorphae</taxon>
        <taxon>Entelegynae</taxon>
        <taxon>Araneoidea</taxon>
        <taxon>Nephilidae</taxon>
        <taxon>Trichonephila</taxon>
        <taxon>Trichonephila inaurata</taxon>
    </lineage>
</organism>
<dbReference type="Proteomes" id="UP000886998">
    <property type="component" value="Unassembled WGS sequence"/>
</dbReference>
<protein>
    <submittedName>
        <fullName evidence="2">Synaptic vesicle membrane protein VAT-1</fullName>
    </submittedName>
</protein>
<name>A0A8X7CCG0_9ARAC</name>
<reference evidence="2" key="1">
    <citation type="submission" date="2020-08" db="EMBL/GenBank/DDBJ databases">
        <title>Multicomponent nature underlies the extraordinary mechanical properties of spider dragline silk.</title>
        <authorList>
            <person name="Kono N."/>
            <person name="Nakamura H."/>
            <person name="Mori M."/>
            <person name="Yoshida Y."/>
            <person name="Ohtoshi R."/>
            <person name="Malay A.D."/>
            <person name="Moran D.A.P."/>
            <person name="Tomita M."/>
            <person name="Numata K."/>
            <person name="Arakawa K."/>
        </authorList>
    </citation>
    <scope>NUCLEOTIDE SEQUENCE</scope>
</reference>
<dbReference type="SUPFAM" id="SSF51735">
    <property type="entry name" value="NAD(P)-binding Rossmann-fold domains"/>
    <property type="match status" value="1"/>
</dbReference>
<evidence type="ECO:0000256" key="1">
    <source>
        <dbReference type="ARBA" id="ARBA00023002"/>
    </source>
</evidence>
<sequence length="79" mass="8599">MAAIWLGIGFWKFKKQSILIQAAAGGVGWAATQIAKSVGNVMIFGTASLSKHDHIKENGVTHAIDYQNCDFGRSFKDFP</sequence>
<dbReference type="OrthoDB" id="203908at2759"/>
<evidence type="ECO:0000313" key="3">
    <source>
        <dbReference type="Proteomes" id="UP000886998"/>
    </source>
</evidence>
<accession>A0A8X7CCG0</accession>
<keyword evidence="1" id="KW-0560">Oxidoreductase</keyword>
<evidence type="ECO:0000313" key="2">
    <source>
        <dbReference type="EMBL" id="GFY64233.1"/>
    </source>
</evidence>
<comment type="caution">
    <text evidence="2">The sequence shown here is derived from an EMBL/GenBank/DDBJ whole genome shotgun (WGS) entry which is preliminary data.</text>
</comment>
<dbReference type="InterPro" id="IPR052100">
    <property type="entry name" value="SV-ATPase_mito-regulator"/>
</dbReference>
<dbReference type="GO" id="GO:0016491">
    <property type="term" value="F:oxidoreductase activity"/>
    <property type="evidence" value="ECO:0007669"/>
    <property type="project" value="UniProtKB-KW"/>
</dbReference>
<dbReference type="EMBL" id="BMAV01015159">
    <property type="protein sequence ID" value="GFY64233.1"/>
    <property type="molecule type" value="Genomic_DNA"/>
</dbReference>